<gene>
    <name evidence="1" type="ORF">IEO70_14525</name>
</gene>
<evidence type="ECO:0000313" key="2">
    <source>
        <dbReference type="Proteomes" id="UP000602076"/>
    </source>
</evidence>
<dbReference type="EMBL" id="JACXSI010000037">
    <property type="protein sequence ID" value="MBD3109560.1"/>
    <property type="molecule type" value="Genomic_DNA"/>
</dbReference>
<dbReference type="Pfam" id="PF13056">
    <property type="entry name" value="DUF3918"/>
    <property type="match status" value="1"/>
</dbReference>
<name>A0A927D154_9BACI</name>
<proteinExistence type="predicted"/>
<protein>
    <submittedName>
        <fullName evidence="1">DUF3918 family protein</fullName>
    </submittedName>
</protein>
<dbReference type="Proteomes" id="UP000602076">
    <property type="component" value="Unassembled WGS sequence"/>
</dbReference>
<organism evidence="1 2">
    <name type="scientific">Peribacillus faecalis</name>
    <dbReference type="NCBI Taxonomy" id="2772559"/>
    <lineage>
        <taxon>Bacteria</taxon>
        <taxon>Bacillati</taxon>
        <taxon>Bacillota</taxon>
        <taxon>Bacilli</taxon>
        <taxon>Bacillales</taxon>
        <taxon>Bacillaceae</taxon>
        <taxon>Peribacillus</taxon>
    </lineage>
</organism>
<reference evidence="1" key="1">
    <citation type="submission" date="2020-09" db="EMBL/GenBank/DDBJ databases">
        <title>Bacillus faecalis sp. nov., a moderately halophilic bacterium isolated from cow faeces.</title>
        <authorList>
            <person name="Jiang L."/>
            <person name="Lee J."/>
        </authorList>
    </citation>
    <scope>NUCLEOTIDE SEQUENCE</scope>
    <source>
        <strain evidence="1">AGMB 02131</strain>
    </source>
</reference>
<sequence>MRRMSVSSMMSFGAGALAASYMNSKTFSRRSIKKMKRKVKSLF</sequence>
<evidence type="ECO:0000313" key="1">
    <source>
        <dbReference type="EMBL" id="MBD3109560.1"/>
    </source>
</evidence>
<dbReference type="InterPro" id="IPR025029">
    <property type="entry name" value="DUF3918"/>
</dbReference>
<dbReference type="RefSeq" id="WP_190999098.1">
    <property type="nucleotide sequence ID" value="NZ_JACXSI010000037.1"/>
</dbReference>
<keyword evidence="2" id="KW-1185">Reference proteome</keyword>
<comment type="caution">
    <text evidence="1">The sequence shown here is derived from an EMBL/GenBank/DDBJ whole genome shotgun (WGS) entry which is preliminary data.</text>
</comment>
<dbReference type="AlphaFoldDB" id="A0A927D154"/>
<accession>A0A927D154</accession>